<sequence>MKWNVDEDSDSSTEDNEAKKRKKATQTAMEEAVGSGVRIPVRASHASGVHNTEWGGDSAVRFLSLNYSAD</sequence>
<protein>
    <submittedName>
        <fullName evidence="3">Uncharacterized protein</fullName>
    </submittedName>
</protein>
<evidence type="ECO:0000313" key="3">
    <source>
        <dbReference type="WBParaSite" id="PEQ_0001054801-mRNA-1"/>
    </source>
</evidence>
<organism evidence="2 3">
    <name type="scientific">Parascaris equorum</name>
    <name type="common">Equine roundworm</name>
    <dbReference type="NCBI Taxonomy" id="6256"/>
    <lineage>
        <taxon>Eukaryota</taxon>
        <taxon>Metazoa</taxon>
        <taxon>Ecdysozoa</taxon>
        <taxon>Nematoda</taxon>
        <taxon>Chromadorea</taxon>
        <taxon>Rhabditida</taxon>
        <taxon>Spirurina</taxon>
        <taxon>Ascaridomorpha</taxon>
        <taxon>Ascaridoidea</taxon>
        <taxon>Ascarididae</taxon>
        <taxon>Parascaris</taxon>
    </lineage>
</organism>
<dbReference type="WBParaSite" id="PEQ_0001054801-mRNA-1">
    <property type="protein sequence ID" value="PEQ_0001054801-mRNA-1"/>
    <property type="gene ID" value="PEQ_0001054801"/>
</dbReference>
<reference evidence="3" key="1">
    <citation type="submission" date="2022-11" db="UniProtKB">
        <authorList>
            <consortium name="WormBaseParasite"/>
        </authorList>
    </citation>
    <scope>IDENTIFICATION</scope>
</reference>
<feature type="region of interest" description="Disordered" evidence="1">
    <location>
        <begin position="1"/>
        <end position="36"/>
    </location>
</feature>
<proteinExistence type="predicted"/>
<feature type="compositionally biased region" description="Acidic residues" evidence="1">
    <location>
        <begin position="1"/>
        <end position="15"/>
    </location>
</feature>
<name>A0A914RW49_PAREQ</name>
<accession>A0A914RW49</accession>
<keyword evidence="2" id="KW-1185">Reference proteome</keyword>
<dbReference type="AlphaFoldDB" id="A0A914RW49"/>
<evidence type="ECO:0000256" key="1">
    <source>
        <dbReference type="SAM" id="MobiDB-lite"/>
    </source>
</evidence>
<dbReference type="Proteomes" id="UP000887564">
    <property type="component" value="Unplaced"/>
</dbReference>
<evidence type="ECO:0000313" key="2">
    <source>
        <dbReference type="Proteomes" id="UP000887564"/>
    </source>
</evidence>